<feature type="compositionally biased region" description="Low complexity" evidence="10">
    <location>
        <begin position="795"/>
        <end position="809"/>
    </location>
</feature>
<reference evidence="15 16" key="1">
    <citation type="journal article" date="2016" name="Mol. Biol. Evol.">
        <title>Comparative Genomics of Early-Diverging Mushroom-Forming Fungi Provides Insights into the Origins of Lignocellulose Decay Capabilities.</title>
        <authorList>
            <person name="Nagy L.G."/>
            <person name="Riley R."/>
            <person name="Tritt A."/>
            <person name="Adam C."/>
            <person name="Daum C."/>
            <person name="Floudas D."/>
            <person name="Sun H."/>
            <person name="Yadav J.S."/>
            <person name="Pangilinan J."/>
            <person name="Larsson K.H."/>
            <person name="Matsuura K."/>
            <person name="Barry K."/>
            <person name="Labutti K."/>
            <person name="Kuo R."/>
            <person name="Ohm R.A."/>
            <person name="Bhattacharya S.S."/>
            <person name="Shirouzu T."/>
            <person name="Yoshinaga Y."/>
            <person name="Martin F.M."/>
            <person name="Grigoriev I.V."/>
            <person name="Hibbett D.S."/>
        </authorList>
    </citation>
    <scope>NUCLEOTIDE SEQUENCE [LARGE SCALE GENOMIC DNA]</scope>
    <source>
        <strain evidence="15 16">L-15889</strain>
    </source>
</reference>
<evidence type="ECO:0000256" key="8">
    <source>
        <dbReference type="PROSITE-ProRule" id="PRU00035"/>
    </source>
</evidence>
<feature type="region of interest" description="Disordered" evidence="10">
    <location>
        <begin position="763"/>
        <end position="879"/>
    </location>
</feature>
<evidence type="ECO:0000259" key="11">
    <source>
        <dbReference type="PROSITE" id="PS50014"/>
    </source>
</evidence>
<evidence type="ECO:0000259" key="14">
    <source>
        <dbReference type="PROSITE" id="PS51805"/>
    </source>
</evidence>
<feature type="compositionally biased region" description="Basic and acidic residues" evidence="10">
    <location>
        <begin position="944"/>
        <end position="954"/>
    </location>
</feature>
<feature type="region of interest" description="Disordered" evidence="10">
    <location>
        <begin position="665"/>
        <end position="739"/>
    </location>
</feature>
<dbReference type="InterPro" id="IPR000313">
    <property type="entry name" value="PWWP_dom"/>
</dbReference>
<keyword evidence="5" id="KW-0862">Zinc</keyword>
<dbReference type="Gene3D" id="3.30.40.10">
    <property type="entry name" value="Zinc/RING finger domain, C3HC4 (zinc finger)"/>
    <property type="match status" value="2"/>
</dbReference>
<evidence type="ECO:0000256" key="3">
    <source>
        <dbReference type="ARBA" id="ARBA00022737"/>
    </source>
</evidence>
<evidence type="ECO:0000256" key="2">
    <source>
        <dbReference type="ARBA" id="ARBA00022723"/>
    </source>
</evidence>
<evidence type="ECO:0000259" key="12">
    <source>
        <dbReference type="PROSITE" id="PS50016"/>
    </source>
</evidence>
<keyword evidence="16" id="KW-1185">Reference proteome</keyword>
<dbReference type="EMBL" id="KV429064">
    <property type="protein sequence ID" value="KZT68710.1"/>
    <property type="molecule type" value="Genomic_DNA"/>
</dbReference>
<dbReference type="PRINTS" id="PR00503">
    <property type="entry name" value="BROMODOMAIN"/>
</dbReference>
<dbReference type="PROSITE" id="PS50812">
    <property type="entry name" value="PWWP"/>
    <property type="match status" value="1"/>
</dbReference>
<dbReference type="InterPro" id="IPR019542">
    <property type="entry name" value="Enhancer_polycomb-like_N"/>
</dbReference>
<dbReference type="PROSITE" id="PS50014">
    <property type="entry name" value="BROMODOMAIN_2"/>
    <property type="match status" value="1"/>
</dbReference>
<dbReference type="InterPro" id="IPR036427">
    <property type="entry name" value="Bromodomain-like_sf"/>
</dbReference>
<name>A0A165PWJ2_9APHY</name>
<organism evidence="15 16">
    <name type="scientific">Daedalea quercina L-15889</name>
    <dbReference type="NCBI Taxonomy" id="1314783"/>
    <lineage>
        <taxon>Eukaryota</taxon>
        <taxon>Fungi</taxon>
        <taxon>Dikarya</taxon>
        <taxon>Basidiomycota</taxon>
        <taxon>Agaricomycotina</taxon>
        <taxon>Agaricomycetes</taxon>
        <taxon>Polyporales</taxon>
        <taxon>Fomitopsis</taxon>
    </lineage>
</organism>
<dbReference type="PROSITE" id="PS51805">
    <property type="entry name" value="EPHD"/>
    <property type="match status" value="1"/>
</dbReference>
<protein>
    <recommendedName>
        <fullName evidence="17">Peregrin</fullName>
    </recommendedName>
</protein>
<evidence type="ECO:0000256" key="6">
    <source>
        <dbReference type="ARBA" id="ARBA00023117"/>
    </source>
</evidence>
<evidence type="ECO:0000313" key="15">
    <source>
        <dbReference type="EMBL" id="KZT68710.1"/>
    </source>
</evidence>
<dbReference type="GO" id="GO:0005634">
    <property type="term" value="C:nucleus"/>
    <property type="evidence" value="ECO:0007669"/>
    <property type="project" value="UniProtKB-SubCell"/>
</dbReference>
<keyword evidence="6 8" id="KW-0103">Bromodomain</keyword>
<keyword evidence="3" id="KW-0677">Repeat</keyword>
<evidence type="ECO:0000259" key="13">
    <source>
        <dbReference type="PROSITE" id="PS50812"/>
    </source>
</evidence>
<dbReference type="InterPro" id="IPR050701">
    <property type="entry name" value="Histone_Mod_Regulator"/>
</dbReference>
<feature type="region of interest" description="Disordered" evidence="10">
    <location>
        <begin position="1299"/>
        <end position="1319"/>
    </location>
</feature>
<keyword evidence="2" id="KW-0479">Metal-binding</keyword>
<evidence type="ECO:0000256" key="9">
    <source>
        <dbReference type="PROSITE-ProRule" id="PRU00146"/>
    </source>
</evidence>
<evidence type="ECO:0000256" key="4">
    <source>
        <dbReference type="ARBA" id="ARBA00022771"/>
    </source>
</evidence>
<dbReference type="PROSITE" id="PS01359">
    <property type="entry name" value="ZF_PHD_1"/>
    <property type="match status" value="1"/>
</dbReference>
<feature type="compositionally biased region" description="Acidic residues" evidence="10">
    <location>
        <begin position="958"/>
        <end position="975"/>
    </location>
</feature>
<dbReference type="InterPro" id="IPR011011">
    <property type="entry name" value="Znf_FYVE_PHD"/>
</dbReference>
<evidence type="ECO:0000313" key="16">
    <source>
        <dbReference type="Proteomes" id="UP000076727"/>
    </source>
</evidence>
<dbReference type="SUPFAM" id="SSF47370">
    <property type="entry name" value="Bromodomain"/>
    <property type="match status" value="1"/>
</dbReference>
<dbReference type="CDD" id="cd05839">
    <property type="entry name" value="PWWP_BRPF"/>
    <property type="match status" value="1"/>
</dbReference>
<dbReference type="PANTHER" id="PTHR13793:SF107">
    <property type="entry name" value="BROMODOMAIN-CONTAINING PROTEIN HOMOLOG"/>
    <property type="match status" value="1"/>
</dbReference>
<keyword evidence="4 9" id="KW-0863">Zinc-finger</keyword>
<evidence type="ECO:0000256" key="1">
    <source>
        <dbReference type="ARBA" id="ARBA00004123"/>
    </source>
</evidence>
<dbReference type="Gene3D" id="1.20.920.10">
    <property type="entry name" value="Bromodomain-like"/>
    <property type="match status" value="1"/>
</dbReference>
<feature type="domain" description="PHD-type" evidence="14">
    <location>
        <begin position="183"/>
        <end position="297"/>
    </location>
</feature>
<dbReference type="Pfam" id="PF10513">
    <property type="entry name" value="EPL1"/>
    <property type="match status" value="1"/>
</dbReference>
<dbReference type="SMART" id="SM00297">
    <property type="entry name" value="BROMO"/>
    <property type="match status" value="1"/>
</dbReference>
<dbReference type="CDD" id="cd15492">
    <property type="entry name" value="PHD_BRPF_JADE_like"/>
    <property type="match status" value="1"/>
</dbReference>
<dbReference type="SMART" id="SM00249">
    <property type="entry name" value="PHD"/>
    <property type="match status" value="2"/>
</dbReference>
<feature type="compositionally biased region" description="Low complexity" evidence="10">
    <location>
        <begin position="828"/>
        <end position="840"/>
    </location>
</feature>
<dbReference type="FunFam" id="3.30.40.10:FF:000008">
    <property type="entry name" value="Bromodomain containing 1, isoform CRA_a"/>
    <property type="match status" value="1"/>
</dbReference>
<evidence type="ECO:0000256" key="10">
    <source>
        <dbReference type="SAM" id="MobiDB-lite"/>
    </source>
</evidence>
<evidence type="ECO:0000256" key="7">
    <source>
        <dbReference type="ARBA" id="ARBA00023242"/>
    </source>
</evidence>
<feature type="domain" description="PWWP" evidence="13">
    <location>
        <begin position="1195"/>
        <end position="1266"/>
    </location>
</feature>
<gene>
    <name evidence="15" type="ORF">DAEQUDRAFT_692123</name>
</gene>
<comment type="subcellular location">
    <subcellularLocation>
        <location evidence="1">Nucleus</location>
    </subcellularLocation>
</comment>
<dbReference type="GO" id="GO:0006325">
    <property type="term" value="P:chromatin organization"/>
    <property type="evidence" value="ECO:0007669"/>
    <property type="project" value="UniProtKB-ARBA"/>
</dbReference>
<dbReference type="SMART" id="SM00293">
    <property type="entry name" value="PWWP"/>
    <property type="match status" value="1"/>
</dbReference>
<evidence type="ECO:0000256" key="5">
    <source>
        <dbReference type="ARBA" id="ARBA00022833"/>
    </source>
</evidence>
<dbReference type="CDD" id="cd04369">
    <property type="entry name" value="Bromodomain"/>
    <property type="match status" value="1"/>
</dbReference>
<feature type="region of interest" description="Disordered" evidence="10">
    <location>
        <begin position="568"/>
        <end position="602"/>
    </location>
</feature>
<dbReference type="FunFam" id="3.30.40.10:FF:000007">
    <property type="entry name" value="Bromodomain containing 1, isoform CRA_b"/>
    <property type="match status" value="1"/>
</dbReference>
<dbReference type="Pfam" id="PF13832">
    <property type="entry name" value="zf-HC5HC2H_2"/>
    <property type="match status" value="1"/>
</dbReference>
<dbReference type="Pfam" id="PF13831">
    <property type="entry name" value="PHD_2"/>
    <property type="match status" value="1"/>
</dbReference>
<dbReference type="Proteomes" id="UP000076727">
    <property type="component" value="Unassembled WGS sequence"/>
</dbReference>
<dbReference type="InterPro" id="IPR034732">
    <property type="entry name" value="EPHD"/>
</dbReference>
<feature type="domain" description="PHD-type" evidence="12">
    <location>
        <begin position="129"/>
        <end position="179"/>
    </location>
</feature>
<feature type="compositionally biased region" description="Acidic residues" evidence="10">
    <location>
        <begin position="1165"/>
        <end position="1181"/>
    </location>
</feature>
<dbReference type="PROSITE" id="PS50016">
    <property type="entry name" value="ZF_PHD_2"/>
    <property type="match status" value="1"/>
</dbReference>
<dbReference type="InterPro" id="IPR013083">
    <property type="entry name" value="Znf_RING/FYVE/PHD"/>
</dbReference>
<feature type="compositionally biased region" description="Low complexity" evidence="10">
    <location>
        <begin position="686"/>
        <end position="695"/>
    </location>
</feature>
<dbReference type="STRING" id="1314783.A0A165PWJ2"/>
<feature type="compositionally biased region" description="Acidic residues" evidence="10">
    <location>
        <begin position="1087"/>
        <end position="1098"/>
    </location>
</feature>
<dbReference type="Gene3D" id="2.30.30.140">
    <property type="match status" value="1"/>
</dbReference>
<feature type="region of interest" description="Disordered" evidence="10">
    <location>
        <begin position="304"/>
        <end position="335"/>
    </location>
</feature>
<dbReference type="SUPFAM" id="SSF63748">
    <property type="entry name" value="Tudor/PWWP/MBT"/>
    <property type="match status" value="1"/>
</dbReference>
<dbReference type="InterPro" id="IPR001965">
    <property type="entry name" value="Znf_PHD"/>
</dbReference>
<dbReference type="Pfam" id="PF00855">
    <property type="entry name" value="PWWP"/>
    <property type="match status" value="1"/>
</dbReference>
<dbReference type="GO" id="GO:0008270">
    <property type="term" value="F:zinc ion binding"/>
    <property type="evidence" value="ECO:0007669"/>
    <property type="project" value="UniProtKB-KW"/>
</dbReference>
<proteinExistence type="predicted"/>
<dbReference type="GO" id="GO:0006357">
    <property type="term" value="P:regulation of transcription by RNA polymerase II"/>
    <property type="evidence" value="ECO:0007669"/>
    <property type="project" value="TreeGrafter"/>
</dbReference>
<feature type="compositionally biased region" description="Low complexity" evidence="10">
    <location>
        <begin position="1131"/>
        <end position="1141"/>
    </location>
</feature>
<dbReference type="InterPro" id="IPR001487">
    <property type="entry name" value="Bromodomain"/>
</dbReference>
<sequence length="1319" mass="147167">MARGVSPGPSPLPKISFSKVQDDFASYPSGVHDQQMRSFGYNDFSEFKRPEHYIRYIEPLESELTEQVEYDMDEQDQEWLDAVNTERKKDGHGAVSYELFEIIMDRLEKEWFDLTKNIPKPDMALPSEDSTCAICDDSEGENTNAIVFCDGCNLAVHQDCYGVPYIPEGQWLCRKCTVSPENPVSCILCPNEGGAFKQTAHGDWVHLLCAIWVPETRVANDVFMEPITGIDRISKQRWRLKCSLCDVKEGACIQCNKPSCFVAFHVTCARKEKLLMPMKASQGSEAPMLAAFCEKHLPEEQQDSRVAALEAERTEAESSDNKNPSPKSNKTARAYAKTYKPGPPLVPRIILERILQYISKVGVRHKREFVVLVCKYWSLKREARRGAAFLKRLHLEPWTANAGSMQHTDEEKAIKLECMKRLRRDLESIRMIAEMCRKRESLKLDRVEAIQYVFDKLLLAHEPVLRHAFEKITTTDRMDIFREPVSLEEVSDYLDFVEHPISWSVIDDKLNGHQYLDLQEFKDDVKLVATNAMLYNKPGTAYHKTAQKILGAAEPIMAELDKLVSHSRANISDGGTPQDPDAMEEDADGPPPSPPRPAVGDLEPPVELLELLLSEDAIKDDIDLVLDKSPLDALFSYELAKMKPPPPEPEPKPAKVKLNRKALLERKRLERLDASPGFRALRSRRSSASVAQSESDVLEGSIEEPQPEAGPSTETDDPQEEQPVRAAQPRKKHIIAEPGKLAAEMVQEVDNQRSFKMFNMGWILPPDQVRGGRQRQAPQLTPTKKRGRGSRGKSLLAAAATTPAENETLNVDEAAAPEQSQSVGPSTEAIPPVVPPAAEGVEQRPAPSQDLLQWEGGPETSTSHDRPEQMSLQADPQDDVEMTVEQTSPEYVPMVEDRGAEITHEQESSGRNYMEFNPPAAFPSDVASCHEDERAVSGAGNALHETDSLEEVSKGLDLAEDDYTQPEPRDEETVEAEPTGNEDVMEVEPTGNELTEEAGRAGTQPPEGNQPTEEEATAMQEEAAETDALFAESSAAPAESRDETGGVQQLEASVEESARAAVPSDEPMEVDQSAPVDDQPSATQPAAEEEAEDEEDDEPPRIIIIEHLDTPATRREKYLQKRREKEERLQAEAAAAKRAAAVAGPSNEAGGNSRSELSDLSDLSDAGEEDPSASVDEEEREPGEVILADGEFLEGGTLVWAKADTFPWWPAVVFEPDDPTVPERIKDWYFRLEEEADDPLHIVRFFDSKNTWQCLELDRMRLLGEDDALDQDMLAAVSKMQKWKTHKLRNQCREAFRRAMSEKETEEEGAARAETPVAE</sequence>
<keyword evidence="7" id="KW-0539">Nucleus</keyword>
<dbReference type="Pfam" id="PF00439">
    <property type="entry name" value="Bromodomain"/>
    <property type="match status" value="1"/>
</dbReference>
<dbReference type="SUPFAM" id="SSF57903">
    <property type="entry name" value="FYVE/PHD zinc finger"/>
    <property type="match status" value="1"/>
</dbReference>
<dbReference type="InterPro" id="IPR019786">
    <property type="entry name" value="Zinc_finger_PHD-type_CS"/>
</dbReference>
<feature type="domain" description="Bromo" evidence="11">
    <location>
        <begin position="473"/>
        <end position="543"/>
    </location>
</feature>
<feature type="compositionally biased region" description="Basic and acidic residues" evidence="10">
    <location>
        <begin position="310"/>
        <end position="320"/>
    </location>
</feature>
<feature type="region of interest" description="Disordered" evidence="10">
    <location>
        <begin position="902"/>
        <end position="1182"/>
    </location>
</feature>
<evidence type="ECO:0008006" key="17">
    <source>
        <dbReference type="Google" id="ProtNLM"/>
    </source>
</evidence>
<dbReference type="PANTHER" id="PTHR13793">
    <property type="entry name" value="PHD FINGER PROTEINS"/>
    <property type="match status" value="1"/>
</dbReference>
<dbReference type="InterPro" id="IPR019787">
    <property type="entry name" value="Znf_PHD-finger"/>
</dbReference>
<dbReference type="OrthoDB" id="20839at2759"/>
<feature type="compositionally biased region" description="Basic and acidic residues" evidence="10">
    <location>
        <begin position="1104"/>
        <end position="1130"/>
    </location>
</feature>
<accession>A0A165PWJ2</accession>